<comment type="caution">
    <text evidence="1">The sequence shown here is derived from an EMBL/GenBank/DDBJ whole genome shotgun (WGS) entry which is preliminary data.</text>
</comment>
<evidence type="ECO:0000313" key="1">
    <source>
        <dbReference type="EMBL" id="KAH7662309.1"/>
    </source>
</evidence>
<dbReference type="EMBL" id="CM037025">
    <property type="protein sequence ID" value="KAH7662309.1"/>
    <property type="molecule type" value="Genomic_DNA"/>
</dbReference>
<reference evidence="2" key="1">
    <citation type="journal article" date="2022" name="Nat. Commun.">
        <title>Chromosome evolution and the genetic basis of agronomically important traits in greater yam.</title>
        <authorList>
            <person name="Bredeson J.V."/>
            <person name="Lyons J.B."/>
            <person name="Oniyinde I.O."/>
            <person name="Okereke N.R."/>
            <person name="Kolade O."/>
            <person name="Nnabue I."/>
            <person name="Nwadili C.O."/>
            <person name="Hribova E."/>
            <person name="Parker M."/>
            <person name="Nwogha J."/>
            <person name="Shu S."/>
            <person name="Carlson J."/>
            <person name="Kariba R."/>
            <person name="Muthemba S."/>
            <person name="Knop K."/>
            <person name="Barton G.J."/>
            <person name="Sherwood A.V."/>
            <person name="Lopez-Montes A."/>
            <person name="Asiedu R."/>
            <person name="Jamnadass R."/>
            <person name="Muchugi A."/>
            <person name="Goodstein D."/>
            <person name="Egesi C.N."/>
            <person name="Featherston J."/>
            <person name="Asfaw A."/>
            <person name="Simpson G.G."/>
            <person name="Dolezel J."/>
            <person name="Hendre P.S."/>
            <person name="Van Deynze A."/>
            <person name="Kumar P.L."/>
            <person name="Obidiegwu J.E."/>
            <person name="Bhattacharjee R."/>
            <person name="Rokhsar D.S."/>
        </authorList>
    </citation>
    <scope>NUCLEOTIDE SEQUENCE [LARGE SCALE GENOMIC DNA]</scope>
    <source>
        <strain evidence="2">cv. TDa95/00328</strain>
    </source>
</reference>
<gene>
    <name evidence="1" type="ORF">IHE45_15G126100</name>
</gene>
<evidence type="ECO:0000313" key="2">
    <source>
        <dbReference type="Proteomes" id="UP000827976"/>
    </source>
</evidence>
<sequence length="609" mass="70224">MSREVITDYVCPLLKQLQEAKRLSAKHKWKRPMFMDNMLKKMERELMFINDIFRRLERWENDVKEALSVLARFLDDMLDDGCYETRGLEFQLQSIDCKISDLKEHVTPPLRLPQLATDESIPSSLSKTDALQEFAFVGRNPGLPLHVSYVWQKYEKMRPQLRECLLTLVIFPKVSVIKKRLMSYWWIGEGIVKDDKSGELCFQELINEGLITPIYKAHNLVADRCMMPLWVRDELSFIAMMVDAFSYGSPGLPSSLLASSPRAVLVQGSKEPEQSIAVSPRFNPNKFLTCFNANQRNLVFGKEFILMRNAAVLQLGRWQSSALEHHIEVKNTKFLEWLEFFKNLRYLSLRGISRMTELPGSIGELANLKILDLQGCQSLEKLPVGITKLKSLTHLDVSECCLLKHMPKELGTLPELQVLKGFVIGKDQVCQLQELVKLEKLRKLDINIKREAMIGAGELDELCKLTALRSLKLTWEQDTPLPPKVATVMNTELVSLPPNLEKLELCCFPLVRPPSWLDPCKLMRLKRLYIWGGRLQNLCQGSQKIETYHVEVLRLKFLQEWNSEESELLKEFPCLTFLEITECNKLKNTSRCLRRHKTSETEDGSLLPL</sequence>
<proteinExistence type="predicted"/>
<protein>
    <submittedName>
        <fullName evidence="1">RNI-like protein</fullName>
    </submittedName>
</protein>
<name>A0ACB7UPB0_DIOAL</name>
<organism evidence="1 2">
    <name type="scientific">Dioscorea alata</name>
    <name type="common">Purple yam</name>
    <dbReference type="NCBI Taxonomy" id="55571"/>
    <lineage>
        <taxon>Eukaryota</taxon>
        <taxon>Viridiplantae</taxon>
        <taxon>Streptophyta</taxon>
        <taxon>Embryophyta</taxon>
        <taxon>Tracheophyta</taxon>
        <taxon>Spermatophyta</taxon>
        <taxon>Magnoliopsida</taxon>
        <taxon>Liliopsida</taxon>
        <taxon>Dioscoreales</taxon>
        <taxon>Dioscoreaceae</taxon>
        <taxon>Dioscorea</taxon>
    </lineage>
</organism>
<accession>A0ACB7UPB0</accession>
<dbReference type="Proteomes" id="UP000827976">
    <property type="component" value="Chromosome 15"/>
</dbReference>
<keyword evidence="2" id="KW-1185">Reference proteome</keyword>